<dbReference type="Pfam" id="PF04459">
    <property type="entry name" value="DUF512"/>
    <property type="match status" value="1"/>
</dbReference>
<evidence type="ECO:0000313" key="2">
    <source>
        <dbReference type="EMBL" id="GLH66242.1"/>
    </source>
</evidence>
<reference evidence="2" key="1">
    <citation type="journal article" date="2023" name="Antonie Van Leeuwenhoek">
        <title>Mesoterricola silvestris gen. nov., sp. nov., Mesoterricola sediminis sp. nov., Geothrix oryzae sp. nov., Geothrix edaphica sp. nov., Geothrix rubra sp. nov., and Geothrix limicola sp. nov., six novel members of Acidobacteriota isolated from soils.</title>
        <authorList>
            <person name="Itoh H."/>
            <person name="Sugisawa Y."/>
            <person name="Mise K."/>
            <person name="Xu Z."/>
            <person name="Kuniyasu M."/>
            <person name="Ushijima N."/>
            <person name="Kawano K."/>
            <person name="Kobayashi E."/>
            <person name="Shiratori Y."/>
            <person name="Masuda Y."/>
            <person name="Senoo K."/>
        </authorList>
    </citation>
    <scope>NUCLEOTIDE SEQUENCE</scope>
    <source>
        <strain evidence="2">Red802</strain>
    </source>
</reference>
<feature type="domain" description="PDZ" evidence="1">
    <location>
        <begin position="1"/>
        <end position="43"/>
    </location>
</feature>
<dbReference type="PROSITE" id="PS50106">
    <property type="entry name" value="PDZ"/>
    <property type="match status" value="1"/>
</dbReference>
<dbReference type="SUPFAM" id="SSF102114">
    <property type="entry name" value="Radical SAM enzymes"/>
    <property type="match status" value="1"/>
</dbReference>
<dbReference type="Pfam" id="PF19238">
    <property type="entry name" value="Radical_SAM_2"/>
    <property type="match status" value="1"/>
</dbReference>
<dbReference type="InterPro" id="IPR001478">
    <property type="entry name" value="PDZ"/>
</dbReference>
<dbReference type="InterPro" id="IPR045375">
    <property type="entry name" value="Put_radical_SAM-like_N"/>
</dbReference>
<organism evidence="2 3">
    <name type="scientific">Geothrix edaphica</name>
    <dbReference type="NCBI Taxonomy" id="2927976"/>
    <lineage>
        <taxon>Bacteria</taxon>
        <taxon>Pseudomonadati</taxon>
        <taxon>Acidobacteriota</taxon>
        <taxon>Holophagae</taxon>
        <taxon>Holophagales</taxon>
        <taxon>Holophagaceae</taxon>
        <taxon>Geothrix</taxon>
    </lineage>
</organism>
<keyword evidence="3" id="KW-1185">Reference proteome</keyword>
<dbReference type="Pfam" id="PF17820">
    <property type="entry name" value="PDZ_6"/>
    <property type="match status" value="1"/>
</dbReference>
<dbReference type="InterPro" id="IPR041489">
    <property type="entry name" value="PDZ_6"/>
</dbReference>
<dbReference type="RefSeq" id="WP_285606320.1">
    <property type="nucleotide sequence ID" value="NZ_BSDC01000001.1"/>
</dbReference>
<proteinExistence type="predicted"/>
<protein>
    <submittedName>
        <fullName evidence="2">(Fe-S)-binding protein</fullName>
    </submittedName>
</protein>
<dbReference type="InterPro" id="IPR007549">
    <property type="entry name" value="DUF512"/>
</dbReference>
<dbReference type="InterPro" id="IPR036034">
    <property type="entry name" value="PDZ_sf"/>
</dbReference>
<dbReference type="InterPro" id="IPR058240">
    <property type="entry name" value="rSAM_sf"/>
</dbReference>
<gene>
    <name evidence="2" type="ORF">GETHED_06060</name>
</gene>
<comment type="caution">
    <text evidence="2">The sequence shown here is derived from an EMBL/GenBank/DDBJ whole genome shotgun (WGS) entry which is preliminary data.</text>
</comment>
<dbReference type="SUPFAM" id="SSF50156">
    <property type="entry name" value="PDZ domain-like"/>
    <property type="match status" value="1"/>
</dbReference>
<evidence type="ECO:0000259" key="1">
    <source>
        <dbReference type="PROSITE" id="PS50106"/>
    </source>
</evidence>
<dbReference type="Gene3D" id="2.30.42.10">
    <property type="match status" value="1"/>
</dbReference>
<accession>A0ABQ5PV60</accession>
<evidence type="ECO:0000313" key="3">
    <source>
        <dbReference type="Proteomes" id="UP001165044"/>
    </source>
</evidence>
<name>A0ABQ5PV60_9BACT</name>
<dbReference type="EMBL" id="BSDC01000001">
    <property type="protein sequence ID" value="GLH66242.1"/>
    <property type="molecule type" value="Genomic_DNA"/>
</dbReference>
<sequence>MAQKGVQVITVEPDSLAEEAGIRPGDTLLEIHGEAVLDQLNYQFLITREDEAQVLVQRPDGSTFQAFVENGGEGIGVDLAQDEVKVCKQNCVFCFVHQMPKGFRKSLYLKDEDIRLSFLYGHFTTLSSSDDAELDRIVRERLSPIHVSVHATDPAARVKVVGNPREGHILRKIDRLLEGGIDVHTQAVVAPGLNDGAIWQQTVDDLWSRSLGGGKEGRGSVLSLSCVPVGLTAHRENLPSVQDVDTAFARDWVARWMPEVRKHTRANDGEPWLLLADEWFTRAGIEVPGRAFYSRSWAQLENGVGLVRRFLEHSRRFIKSPRAKGFAGRRVLLLTGSSFAPTLSRVAAELNRAVGSHLRVVPARNFSFGDSVTVAGLLCGEDLKYAAHADRDAKGGGPGWVDAVVVPSASLRTHTGPTDQYTLRGVVVREEGTFLDDLTLPQMAAELGVPTVPSGANLSHLLDHLEAADRGAFRGGALASAFHTAGLNLPQGAYNP</sequence>
<dbReference type="Proteomes" id="UP001165044">
    <property type="component" value="Unassembled WGS sequence"/>
</dbReference>